<comment type="caution">
    <text evidence="10">The sequence shown here is derived from an EMBL/GenBank/DDBJ whole genome shotgun (WGS) entry which is preliminary data.</text>
</comment>
<protein>
    <recommendedName>
        <fullName evidence="8">Tryptophan--tRNA ligase</fullName>
        <ecNumber evidence="8">6.1.1.2</ecNumber>
    </recommendedName>
    <alternativeName>
        <fullName evidence="8">Tryptophanyl-tRNA synthetase</fullName>
        <shortName evidence="8">TrpRS</shortName>
    </alternativeName>
</protein>
<evidence type="ECO:0000256" key="9">
    <source>
        <dbReference type="RuleBase" id="RU363036"/>
    </source>
</evidence>
<dbReference type="InterPro" id="IPR050203">
    <property type="entry name" value="Trp-tRNA_synthetase"/>
</dbReference>
<keyword evidence="3 8" id="KW-0547">Nucleotide-binding</keyword>
<sequence length="342" mass="37603">MTDFNDKTQVERKKVVLSGIQPTGTITLGNYVGAVSNWGRMQDEFDSIFFIADLHALTVRRESAEFRQNCIGFFAQLLACGIDPAKSVLYFQSHVPAHTELQWILNCNTYVGEASRMTQFKDKSAKHADNINMGLMDYPVLMAADILLFRSDLVPVGIDQKQHLELTRDIAIRFNNRYGETFVVPDGYIPETGAKICSLQDPTAKMSKSDPDPNATVSVIEDEASIMRKFKRAVTDSGSEIVARPDKPGISNLLAIYSAVQGKSIADAEKEFAGCGYGVFKTAVGEAVAAAFRPIREEYAHYLADKAYIAEVAKAGAEKAARIAARTLAKVKRKVGLVSFDK</sequence>
<dbReference type="Proteomes" id="UP000824088">
    <property type="component" value="Unassembled WGS sequence"/>
</dbReference>
<dbReference type="FunFam" id="1.10.240.10:FF:000002">
    <property type="entry name" value="Tryptophan--tRNA ligase"/>
    <property type="match status" value="1"/>
</dbReference>
<evidence type="ECO:0000256" key="2">
    <source>
        <dbReference type="ARBA" id="ARBA00022598"/>
    </source>
</evidence>
<comment type="subcellular location">
    <subcellularLocation>
        <location evidence="8">Cytoplasm</location>
    </subcellularLocation>
</comment>
<evidence type="ECO:0000256" key="6">
    <source>
        <dbReference type="ARBA" id="ARBA00023146"/>
    </source>
</evidence>
<dbReference type="SUPFAM" id="SSF52374">
    <property type="entry name" value="Nucleotidylyl transferase"/>
    <property type="match status" value="1"/>
</dbReference>
<evidence type="ECO:0000256" key="1">
    <source>
        <dbReference type="ARBA" id="ARBA00005594"/>
    </source>
</evidence>
<feature type="binding site" evidence="8">
    <location>
        <position position="196"/>
    </location>
    <ligand>
        <name>ATP</name>
        <dbReference type="ChEBI" id="CHEBI:30616"/>
    </ligand>
</feature>
<gene>
    <name evidence="8 10" type="primary">trpS</name>
    <name evidence="10" type="ORF">IAD51_00670</name>
</gene>
<dbReference type="GO" id="GO:0006436">
    <property type="term" value="P:tryptophanyl-tRNA aminoacylation"/>
    <property type="evidence" value="ECO:0007669"/>
    <property type="project" value="UniProtKB-UniRule"/>
</dbReference>
<proteinExistence type="inferred from homology"/>
<dbReference type="HAMAP" id="MF_00140_B">
    <property type="entry name" value="Trp_tRNA_synth_B"/>
    <property type="match status" value="1"/>
</dbReference>
<dbReference type="PRINTS" id="PR01039">
    <property type="entry name" value="TRNASYNTHTRP"/>
</dbReference>
<keyword evidence="5 8" id="KW-0648">Protein biosynthesis</keyword>
<evidence type="ECO:0000256" key="7">
    <source>
        <dbReference type="ARBA" id="ARBA00049929"/>
    </source>
</evidence>
<dbReference type="InterPro" id="IPR001412">
    <property type="entry name" value="aa-tRNA-synth_I_CS"/>
</dbReference>
<dbReference type="AlphaFoldDB" id="A0A9D1HSW5"/>
<dbReference type="PANTHER" id="PTHR43766">
    <property type="entry name" value="TRYPTOPHAN--TRNA LIGASE, MITOCHONDRIAL"/>
    <property type="match status" value="1"/>
</dbReference>
<comment type="similarity">
    <text evidence="1 8 9">Belongs to the class-I aminoacyl-tRNA synthetase family.</text>
</comment>
<dbReference type="GO" id="GO:0005829">
    <property type="term" value="C:cytosol"/>
    <property type="evidence" value="ECO:0007669"/>
    <property type="project" value="TreeGrafter"/>
</dbReference>
<feature type="binding site" evidence="8">
    <location>
        <begin position="21"/>
        <end position="23"/>
    </location>
    <ligand>
        <name>ATP</name>
        <dbReference type="ChEBI" id="CHEBI:30616"/>
    </ligand>
</feature>
<dbReference type="GO" id="GO:0005524">
    <property type="term" value="F:ATP binding"/>
    <property type="evidence" value="ECO:0007669"/>
    <property type="project" value="UniProtKB-UniRule"/>
</dbReference>
<evidence type="ECO:0000313" key="10">
    <source>
        <dbReference type="EMBL" id="HIU20745.1"/>
    </source>
</evidence>
<evidence type="ECO:0000256" key="3">
    <source>
        <dbReference type="ARBA" id="ARBA00022741"/>
    </source>
</evidence>
<dbReference type="PANTHER" id="PTHR43766:SF1">
    <property type="entry name" value="TRYPTOPHAN--TRNA LIGASE, MITOCHONDRIAL"/>
    <property type="match status" value="1"/>
</dbReference>
<dbReference type="EC" id="6.1.1.2" evidence="8"/>
<dbReference type="InterPro" id="IPR002306">
    <property type="entry name" value="Trp-tRNA-ligase"/>
</dbReference>
<feature type="binding site" evidence="8">
    <location>
        <begin position="157"/>
        <end position="159"/>
    </location>
    <ligand>
        <name>ATP</name>
        <dbReference type="ChEBI" id="CHEBI:30616"/>
    </ligand>
</feature>
<feature type="binding site" evidence="8">
    <location>
        <position position="145"/>
    </location>
    <ligand>
        <name>L-tryptophan</name>
        <dbReference type="ChEBI" id="CHEBI:57912"/>
    </ligand>
</feature>
<dbReference type="PROSITE" id="PS00178">
    <property type="entry name" value="AA_TRNA_LIGASE_I"/>
    <property type="match status" value="1"/>
</dbReference>
<keyword evidence="4 8" id="KW-0067">ATP-binding</keyword>
<comment type="subunit">
    <text evidence="8">Homodimer.</text>
</comment>
<dbReference type="InterPro" id="IPR024109">
    <property type="entry name" value="Trp-tRNA-ligase_bac-type"/>
</dbReference>
<dbReference type="InterPro" id="IPR002305">
    <property type="entry name" value="aa-tRNA-synth_Ic"/>
</dbReference>
<evidence type="ECO:0000256" key="5">
    <source>
        <dbReference type="ARBA" id="ARBA00022917"/>
    </source>
</evidence>
<feature type="short sequence motif" description="'HIGH' region" evidence="8">
    <location>
        <begin position="22"/>
        <end position="30"/>
    </location>
</feature>
<comment type="function">
    <text evidence="8">Catalyzes the attachment of tryptophan to tRNA(Trp).</text>
</comment>
<dbReference type="Gene3D" id="1.10.240.10">
    <property type="entry name" value="Tyrosyl-Transfer RNA Synthetase"/>
    <property type="match status" value="1"/>
</dbReference>
<dbReference type="CDD" id="cd00806">
    <property type="entry name" value="TrpRS_core"/>
    <property type="match status" value="1"/>
</dbReference>
<evidence type="ECO:0000256" key="4">
    <source>
        <dbReference type="ARBA" id="ARBA00022840"/>
    </source>
</evidence>
<dbReference type="NCBIfam" id="TIGR00233">
    <property type="entry name" value="trpS"/>
    <property type="match status" value="1"/>
</dbReference>
<reference evidence="10" key="2">
    <citation type="journal article" date="2021" name="PeerJ">
        <title>Extensive microbial diversity within the chicken gut microbiome revealed by metagenomics and culture.</title>
        <authorList>
            <person name="Gilroy R."/>
            <person name="Ravi A."/>
            <person name="Getino M."/>
            <person name="Pursley I."/>
            <person name="Horton D.L."/>
            <person name="Alikhan N.F."/>
            <person name="Baker D."/>
            <person name="Gharbi K."/>
            <person name="Hall N."/>
            <person name="Watson M."/>
            <person name="Adriaenssens E.M."/>
            <person name="Foster-Nyarko E."/>
            <person name="Jarju S."/>
            <person name="Secka A."/>
            <person name="Antonio M."/>
            <person name="Oren A."/>
            <person name="Chaudhuri R.R."/>
            <person name="La Ragione R."/>
            <person name="Hildebrand F."/>
            <person name="Pallen M.J."/>
        </authorList>
    </citation>
    <scope>NUCLEOTIDE SEQUENCE</scope>
    <source>
        <strain evidence="10">1063</strain>
    </source>
</reference>
<dbReference type="InterPro" id="IPR014729">
    <property type="entry name" value="Rossmann-like_a/b/a_fold"/>
</dbReference>
<feature type="binding site" evidence="8">
    <location>
        <begin position="205"/>
        <end position="209"/>
    </location>
    <ligand>
        <name>ATP</name>
        <dbReference type="ChEBI" id="CHEBI:30616"/>
    </ligand>
</feature>
<dbReference type="Pfam" id="PF00579">
    <property type="entry name" value="tRNA-synt_1b"/>
    <property type="match status" value="1"/>
</dbReference>
<feature type="short sequence motif" description="'KMSKS' region" evidence="8">
    <location>
        <begin position="205"/>
        <end position="209"/>
    </location>
</feature>
<reference evidence="10" key="1">
    <citation type="submission" date="2020-10" db="EMBL/GenBank/DDBJ databases">
        <authorList>
            <person name="Gilroy R."/>
        </authorList>
    </citation>
    <scope>NUCLEOTIDE SEQUENCE</scope>
    <source>
        <strain evidence="10">1063</strain>
    </source>
</reference>
<keyword evidence="8" id="KW-0963">Cytoplasm</keyword>
<comment type="catalytic activity">
    <reaction evidence="7 8">
        <text>tRNA(Trp) + L-tryptophan + ATP = L-tryptophyl-tRNA(Trp) + AMP + diphosphate + H(+)</text>
        <dbReference type="Rhea" id="RHEA:24080"/>
        <dbReference type="Rhea" id="RHEA-COMP:9671"/>
        <dbReference type="Rhea" id="RHEA-COMP:9705"/>
        <dbReference type="ChEBI" id="CHEBI:15378"/>
        <dbReference type="ChEBI" id="CHEBI:30616"/>
        <dbReference type="ChEBI" id="CHEBI:33019"/>
        <dbReference type="ChEBI" id="CHEBI:57912"/>
        <dbReference type="ChEBI" id="CHEBI:78442"/>
        <dbReference type="ChEBI" id="CHEBI:78535"/>
        <dbReference type="ChEBI" id="CHEBI:456215"/>
        <dbReference type="EC" id="6.1.1.2"/>
    </reaction>
</comment>
<evidence type="ECO:0000256" key="8">
    <source>
        <dbReference type="HAMAP-Rule" id="MF_00140"/>
    </source>
</evidence>
<name>A0A9D1HSW5_9FIRM</name>
<organism evidence="10 11">
    <name type="scientific">Candidatus Limadaptatus stercorigallinarum</name>
    <dbReference type="NCBI Taxonomy" id="2840845"/>
    <lineage>
        <taxon>Bacteria</taxon>
        <taxon>Bacillati</taxon>
        <taxon>Bacillota</taxon>
        <taxon>Clostridia</taxon>
        <taxon>Eubacteriales</taxon>
        <taxon>Candidatus Limadaptatus</taxon>
    </lineage>
</organism>
<dbReference type="GO" id="GO:0004830">
    <property type="term" value="F:tryptophan-tRNA ligase activity"/>
    <property type="evidence" value="ECO:0007669"/>
    <property type="project" value="UniProtKB-UniRule"/>
</dbReference>
<evidence type="ECO:0000313" key="11">
    <source>
        <dbReference type="Proteomes" id="UP000824088"/>
    </source>
</evidence>
<keyword evidence="6 8" id="KW-0030">Aminoacyl-tRNA synthetase</keyword>
<keyword evidence="2 8" id="KW-0436">Ligase</keyword>
<accession>A0A9D1HSW5</accession>
<dbReference type="Gene3D" id="3.40.50.620">
    <property type="entry name" value="HUPs"/>
    <property type="match status" value="1"/>
</dbReference>
<dbReference type="EMBL" id="DVMN01000010">
    <property type="protein sequence ID" value="HIU20745.1"/>
    <property type="molecule type" value="Genomic_DNA"/>
</dbReference>
<feature type="binding site" evidence="8">
    <location>
        <begin position="29"/>
        <end position="30"/>
    </location>
    <ligand>
        <name>ATP</name>
        <dbReference type="ChEBI" id="CHEBI:30616"/>
    </ligand>
</feature>